<organism evidence="6 7">
    <name type="scientific">Adhaeribacter soli</name>
    <dbReference type="NCBI Taxonomy" id="2607655"/>
    <lineage>
        <taxon>Bacteria</taxon>
        <taxon>Pseudomonadati</taxon>
        <taxon>Bacteroidota</taxon>
        <taxon>Cytophagia</taxon>
        <taxon>Cytophagales</taxon>
        <taxon>Hymenobacteraceae</taxon>
        <taxon>Adhaeribacter</taxon>
    </lineage>
</organism>
<keyword evidence="3 5" id="KW-1133">Transmembrane helix</keyword>
<sequence>MTFVDHLEALRWHLIRAAASIFVFALAAFFSKEFVFHDLILGPSRVDFWTYRQICALGELVNNEDLCIQKINFIIQARQMSSQFTTHMSVSFMIGLVLAFPYAFWEIWSFIKPGLYPRERKNSQGAVFFVTILFILGLLFGYYFAAPISINFLASYQVDPSIENQIDLQSYISTLTTMVFSCALMFELPMVIYFLAKAGVISAELLTMYRRHAFVLVLIISAVVTPPDVLSMTIFAIPLYLLYEASAVIARVVRKRDIERLNKELKDNA</sequence>
<dbReference type="Pfam" id="PF00902">
    <property type="entry name" value="TatC"/>
    <property type="match status" value="1"/>
</dbReference>
<dbReference type="HAMAP" id="MF_00902">
    <property type="entry name" value="TatC"/>
    <property type="match status" value="1"/>
</dbReference>
<evidence type="ECO:0000256" key="3">
    <source>
        <dbReference type="ARBA" id="ARBA00022989"/>
    </source>
</evidence>
<protein>
    <recommendedName>
        <fullName evidence="5">Sec-independent protein translocase protein TatC</fullName>
    </recommendedName>
</protein>
<dbReference type="GO" id="GO:0043953">
    <property type="term" value="P:protein transport by the Tat complex"/>
    <property type="evidence" value="ECO:0007669"/>
    <property type="project" value="UniProtKB-UniRule"/>
</dbReference>
<evidence type="ECO:0000313" key="7">
    <source>
        <dbReference type="Proteomes" id="UP000326570"/>
    </source>
</evidence>
<comment type="function">
    <text evidence="5">Part of the twin-arginine translocation (Tat) system that transports large folded proteins containing a characteristic twin-arginine motif in their signal peptide across membranes.</text>
</comment>
<keyword evidence="5" id="KW-0813">Transport</keyword>
<evidence type="ECO:0000256" key="4">
    <source>
        <dbReference type="ARBA" id="ARBA00023136"/>
    </source>
</evidence>
<gene>
    <name evidence="5 6" type="primary">tatC</name>
    <name evidence="6" type="ORF">F0P94_06795</name>
</gene>
<keyword evidence="4 5" id="KW-0472">Membrane</keyword>
<keyword evidence="7" id="KW-1185">Reference proteome</keyword>
<feature type="transmembrane region" description="Helical" evidence="5">
    <location>
        <begin position="170"/>
        <end position="196"/>
    </location>
</feature>
<comment type="similarity">
    <text evidence="5">Belongs to the TatC family.</text>
</comment>
<dbReference type="AlphaFoldDB" id="A0A5N1J1N4"/>
<evidence type="ECO:0000313" key="6">
    <source>
        <dbReference type="EMBL" id="KAA9340334.1"/>
    </source>
</evidence>
<dbReference type="GO" id="GO:0009977">
    <property type="term" value="F:proton motive force dependent protein transmembrane transporter activity"/>
    <property type="evidence" value="ECO:0007669"/>
    <property type="project" value="TreeGrafter"/>
</dbReference>
<feature type="transmembrane region" description="Helical" evidence="5">
    <location>
        <begin position="232"/>
        <end position="253"/>
    </location>
</feature>
<name>A0A5N1J1N4_9BACT</name>
<feature type="transmembrane region" description="Helical" evidence="5">
    <location>
        <begin position="208"/>
        <end position="226"/>
    </location>
</feature>
<dbReference type="PRINTS" id="PR01840">
    <property type="entry name" value="TATCFAMILY"/>
</dbReference>
<keyword evidence="5" id="KW-0811">Translocation</keyword>
<dbReference type="EMBL" id="VTWT01000003">
    <property type="protein sequence ID" value="KAA9340334.1"/>
    <property type="molecule type" value="Genomic_DNA"/>
</dbReference>
<dbReference type="InterPro" id="IPR002033">
    <property type="entry name" value="TatC"/>
</dbReference>
<keyword evidence="2 5" id="KW-0812">Transmembrane</keyword>
<feature type="transmembrane region" description="Helical" evidence="5">
    <location>
        <begin position="126"/>
        <end position="150"/>
    </location>
</feature>
<evidence type="ECO:0000256" key="1">
    <source>
        <dbReference type="ARBA" id="ARBA00004141"/>
    </source>
</evidence>
<keyword evidence="5" id="KW-1003">Cell membrane</keyword>
<evidence type="ECO:0000256" key="2">
    <source>
        <dbReference type="ARBA" id="ARBA00022692"/>
    </source>
</evidence>
<dbReference type="PANTHER" id="PTHR30371">
    <property type="entry name" value="SEC-INDEPENDENT PROTEIN TRANSLOCASE PROTEIN TATC"/>
    <property type="match status" value="1"/>
</dbReference>
<proteinExistence type="inferred from homology"/>
<reference evidence="6 7" key="1">
    <citation type="submission" date="2019-09" db="EMBL/GenBank/DDBJ databases">
        <title>Genome sequence of Adhaeribacter sp. M2.</title>
        <authorList>
            <person name="Srinivasan S."/>
        </authorList>
    </citation>
    <scope>NUCLEOTIDE SEQUENCE [LARGE SCALE GENOMIC DNA]</scope>
    <source>
        <strain evidence="6 7">M2</strain>
    </source>
</reference>
<comment type="subcellular location">
    <subcellularLocation>
        <location evidence="5">Cell membrane</location>
        <topology evidence="5">Multi-pass membrane protein</topology>
    </subcellularLocation>
    <subcellularLocation>
        <location evidence="1">Membrane</location>
        <topology evidence="1">Multi-pass membrane protein</topology>
    </subcellularLocation>
</comment>
<dbReference type="GO" id="GO:0065002">
    <property type="term" value="P:intracellular protein transmembrane transport"/>
    <property type="evidence" value="ECO:0007669"/>
    <property type="project" value="TreeGrafter"/>
</dbReference>
<accession>A0A5N1J1N4</accession>
<dbReference type="PANTHER" id="PTHR30371:SF0">
    <property type="entry name" value="SEC-INDEPENDENT PROTEIN TRANSLOCASE PROTEIN TATC, CHLOROPLASTIC-RELATED"/>
    <property type="match status" value="1"/>
</dbReference>
<comment type="subunit">
    <text evidence="5">Forms a complex with TatA.</text>
</comment>
<keyword evidence="5" id="KW-0653">Protein transport</keyword>
<evidence type="ECO:0000256" key="5">
    <source>
        <dbReference type="HAMAP-Rule" id="MF_00902"/>
    </source>
</evidence>
<feature type="transmembrane region" description="Helical" evidence="5">
    <location>
        <begin position="88"/>
        <end position="105"/>
    </location>
</feature>
<dbReference type="Proteomes" id="UP000326570">
    <property type="component" value="Unassembled WGS sequence"/>
</dbReference>
<dbReference type="GO" id="GO:0033281">
    <property type="term" value="C:TAT protein transport complex"/>
    <property type="evidence" value="ECO:0007669"/>
    <property type="project" value="UniProtKB-UniRule"/>
</dbReference>
<feature type="transmembrane region" description="Helical" evidence="5">
    <location>
        <begin position="12"/>
        <end position="31"/>
    </location>
</feature>
<comment type="caution">
    <text evidence="6">The sequence shown here is derived from an EMBL/GenBank/DDBJ whole genome shotgun (WGS) entry which is preliminary data.</text>
</comment>
<dbReference type="NCBIfam" id="TIGR00945">
    <property type="entry name" value="tatC"/>
    <property type="match status" value="1"/>
</dbReference>